<dbReference type="EMBL" id="PKPP01006975">
    <property type="protein sequence ID" value="PWA54753.1"/>
    <property type="molecule type" value="Genomic_DNA"/>
</dbReference>
<evidence type="ECO:0000313" key="3">
    <source>
        <dbReference type="Proteomes" id="UP000245207"/>
    </source>
</evidence>
<comment type="caution">
    <text evidence="2">The sequence shown here is derived from an EMBL/GenBank/DDBJ whole genome shotgun (WGS) entry which is preliminary data.</text>
</comment>
<keyword evidence="3" id="KW-1185">Reference proteome</keyword>
<gene>
    <name evidence="2" type="ORF">CTI12_AA432960</name>
</gene>
<reference evidence="2 3" key="1">
    <citation type="journal article" date="2018" name="Mol. Plant">
        <title>The genome of Artemisia annua provides insight into the evolution of Asteraceae family and artemisinin biosynthesis.</title>
        <authorList>
            <person name="Shen Q."/>
            <person name="Zhang L."/>
            <person name="Liao Z."/>
            <person name="Wang S."/>
            <person name="Yan T."/>
            <person name="Shi P."/>
            <person name="Liu M."/>
            <person name="Fu X."/>
            <person name="Pan Q."/>
            <person name="Wang Y."/>
            <person name="Lv Z."/>
            <person name="Lu X."/>
            <person name="Zhang F."/>
            <person name="Jiang W."/>
            <person name="Ma Y."/>
            <person name="Chen M."/>
            <person name="Hao X."/>
            <person name="Li L."/>
            <person name="Tang Y."/>
            <person name="Lv G."/>
            <person name="Zhou Y."/>
            <person name="Sun X."/>
            <person name="Brodelius P.E."/>
            <person name="Rose J.K.C."/>
            <person name="Tang K."/>
        </authorList>
    </citation>
    <scope>NUCLEOTIDE SEQUENCE [LARGE SCALE GENOMIC DNA]</scope>
    <source>
        <strain evidence="3">cv. Huhao1</strain>
        <tissue evidence="2">Leaf</tissue>
    </source>
</reference>
<name>A0A2U1M0H5_ARTAN</name>
<dbReference type="STRING" id="35608.A0A2U1M0H5"/>
<dbReference type="AlphaFoldDB" id="A0A2U1M0H5"/>
<sequence>MEVRIVNIYVLLARGDHENIFPSAITKDGQSYKDQAFDDLGNKAKEVASEAIDAEAIFADIPDEFLDPIQN</sequence>
<feature type="domain" description="U-box" evidence="1">
    <location>
        <begin position="60"/>
        <end position="71"/>
    </location>
</feature>
<protein>
    <submittedName>
        <fullName evidence="2">Zinc finger, RING/FYVE/PHD-type, Ubiquitin conjugation factor E4</fullName>
    </submittedName>
</protein>
<dbReference type="PROSITE" id="PS51698">
    <property type="entry name" value="U_BOX"/>
    <property type="match status" value="1"/>
</dbReference>
<evidence type="ECO:0000259" key="1">
    <source>
        <dbReference type="PROSITE" id="PS51698"/>
    </source>
</evidence>
<organism evidence="2 3">
    <name type="scientific">Artemisia annua</name>
    <name type="common">Sweet wormwood</name>
    <dbReference type="NCBI Taxonomy" id="35608"/>
    <lineage>
        <taxon>Eukaryota</taxon>
        <taxon>Viridiplantae</taxon>
        <taxon>Streptophyta</taxon>
        <taxon>Embryophyta</taxon>
        <taxon>Tracheophyta</taxon>
        <taxon>Spermatophyta</taxon>
        <taxon>Magnoliopsida</taxon>
        <taxon>eudicotyledons</taxon>
        <taxon>Gunneridae</taxon>
        <taxon>Pentapetalae</taxon>
        <taxon>asterids</taxon>
        <taxon>campanulids</taxon>
        <taxon>Asterales</taxon>
        <taxon>Asteraceae</taxon>
        <taxon>Asteroideae</taxon>
        <taxon>Anthemideae</taxon>
        <taxon>Artemisiinae</taxon>
        <taxon>Artemisia</taxon>
    </lineage>
</organism>
<dbReference type="InterPro" id="IPR003613">
    <property type="entry name" value="Ubox_domain"/>
</dbReference>
<dbReference type="Proteomes" id="UP000245207">
    <property type="component" value="Unassembled WGS sequence"/>
</dbReference>
<accession>A0A2U1M0H5</accession>
<dbReference type="GO" id="GO:0016567">
    <property type="term" value="P:protein ubiquitination"/>
    <property type="evidence" value="ECO:0007669"/>
    <property type="project" value="InterPro"/>
</dbReference>
<evidence type="ECO:0000313" key="2">
    <source>
        <dbReference type="EMBL" id="PWA54753.1"/>
    </source>
</evidence>
<dbReference type="OrthoDB" id="20295at2759"/>
<dbReference type="GO" id="GO:0004842">
    <property type="term" value="F:ubiquitin-protein transferase activity"/>
    <property type="evidence" value="ECO:0007669"/>
    <property type="project" value="InterPro"/>
</dbReference>
<proteinExistence type="predicted"/>